<evidence type="ECO:0000256" key="4">
    <source>
        <dbReference type="ARBA" id="ARBA00023119"/>
    </source>
</evidence>
<feature type="signal peptide" evidence="6">
    <location>
        <begin position="1"/>
        <end position="20"/>
    </location>
</feature>
<dbReference type="SMART" id="SM00110">
    <property type="entry name" value="C1Q"/>
    <property type="match status" value="1"/>
</dbReference>
<dbReference type="SUPFAM" id="SSF49842">
    <property type="entry name" value="TNF-like"/>
    <property type="match status" value="1"/>
</dbReference>
<feature type="region of interest" description="Disordered" evidence="5">
    <location>
        <begin position="28"/>
        <end position="114"/>
    </location>
</feature>
<evidence type="ECO:0000256" key="3">
    <source>
        <dbReference type="ARBA" id="ARBA00022729"/>
    </source>
</evidence>
<dbReference type="InterPro" id="IPR008983">
    <property type="entry name" value="Tumour_necrosis_fac-like_dom"/>
</dbReference>
<feature type="compositionally biased region" description="Basic and acidic residues" evidence="5">
    <location>
        <begin position="92"/>
        <end position="112"/>
    </location>
</feature>
<evidence type="ECO:0000256" key="1">
    <source>
        <dbReference type="ARBA" id="ARBA00004613"/>
    </source>
</evidence>
<feature type="domain" description="C1q" evidence="7">
    <location>
        <begin position="114"/>
        <end position="244"/>
    </location>
</feature>
<dbReference type="Pfam" id="PF01391">
    <property type="entry name" value="Collagen"/>
    <property type="match status" value="1"/>
</dbReference>
<dbReference type="PANTHER" id="PTHR15427">
    <property type="entry name" value="EMILIN ELASTIN MICROFIBRIL INTERFACE-LOCATED PROTEIN ELASTIN MICROFIBRIL INTERFACER"/>
    <property type="match status" value="1"/>
</dbReference>
<dbReference type="InterPro" id="IPR001073">
    <property type="entry name" value="C1q_dom"/>
</dbReference>
<keyword evidence="2" id="KW-0964">Secreted</keyword>
<evidence type="ECO:0000256" key="6">
    <source>
        <dbReference type="SAM" id="SignalP"/>
    </source>
</evidence>
<proteinExistence type="evidence at transcript level"/>
<dbReference type="Pfam" id="PF00386">
    <property type="entry name" value="C1q"/>
    <property type="match status" value="1"/>
</dbReference>
<dbReference type="AlphaFoldDB" id="A0A146GEA9"/>
<dbReference type="FunFam" id="2.60.120.40:FF:000001">
    <property type="entry name" value="Complement C1q B chain"/>
    <property type="match status" value="1"/>
</dbReference>
<dbReference type="InterPro" id="IPR008160">
    <property type="entry name" value="Collagen"/>
</dbReference>
<evidence type="ECO:0000259" key="7">
    <source>
        <dbReference type="PROSITE" id="PS50871"/>
    </source>
</evidence>
<dbReference type="GO" id="GO:0005581">
    <property type="term" value="C:collagen trimer"/>
    <property type="evidence" value="ECO:0007669"/>
    <property type="project" value="UniProtKB-KW"/>
</dbReference>
<protein>
    <submittedName>
        <fullName evidence="8">C1qB2</fullName>
    </submittedName>
</protein>
<dbReference type="PANTHER" id="PTHR15427:SF43">
    <property type="entry name" value="COMPLEMENT COMPONENT 1, Q SUBCOMPONENT, B CHAIN PRECURSOR"/>
    <property type="match status" value="1"/>
</dbReference>
<evidence type="ECO:0000313" key="8">
    <source>
        <dbReference type="EMBL" id="BAU69610.1"/>
    </source>
</evidence>
<name>A0A146GEA9_SPHZY</name>
<evidence type="ECO:0000256" key="5">
    <source>
        <dbReference type="SAM" id="MobiDB-lite"/>
    </source>
</evidence>
<dbReference type="InterPro" id="IPR050392">
    <property type="entry name" value="Collagen/C1q_domain"/>
</dbReference>
<feature type="chain" id="PRO_5007524780" evidence="6">
    <location>
        <begin position="21"/>
        <end position="244"/>
    </location>
</feature>
<dbReference type="Gene3D" id="2.60.120.40">
    <property type="match status" value="1"/>
</dbReference>
<dbReference type="EMBL" id="LC107109">
    <property type="protein sequence ID" value="BAU69610.1"/>
    <property type="molecule type" value="mRNA"/>
</dbReference>
<accession>A0A146GEA9</accession>
<dbReference type="PRINTS" id="PR00007">
    <property type="entry name" value="COMPLEMNTC1Q"/>
</dbReference>
<dbReference type="GO" id="GO:0005576">
    <property type="term" value="C:extracellular region"/>
    <property type="evidence" value="ECO:0007669"/>
    <property type="project" value="UniProtKB-SubCell"/>
</dbReference>
<keyword evidence="4" id="KW-0176">Collagen</keyword>
<sequence>MSHQIKHIVLLLLLWVVASSTLDTCPASSGIHGTPGQPGKPGAPGANGKDGLPGQKGKAGAPGSAGMAGHKGEKGDQGFEGVTGKVGPQGENGEKGARGTTGEKGEKGDVGDHTSTLKSAFSMARSTNISPRRGQPIRFDKTISNEQRNYLSRNGKFLCQIPGLYYFSYHATSKGNLCVNIMLNRVKQVGFCDQVYNSFQVSSGGVILKLRQNDAVHLETTESSSMLGVDGADSVFNGFLIFPD</sequence>
<dbReference type="PROSITE" id="PS50871">
    <property type="entry name" value="C1Q"/>
    <property type="match status" value="1"/>
</dbReference>
<organism evidence="8">
    <name type="scientific">Sphyrna zygaena</name>
    <name type="common">Smooth hammerhead</name>
    <name type="synonym">Squalus zygaena</name>
    <dbReference type="NCBI Taxonomy" id="195335"/>
    <lineage>
        <taxon>Eukaryota</taxon>
        <taxon>Metazoa</taxon>
        <taxon>Chordata</taxon>
        <taxon>Craniata</taxon>
        <taxon>Vertebrata</taxon>
        <taxon>Chondrichthyes</taxon>
        <taxon>Elasmobranchii</taxon>
        <taxon>Galeomorphii</taxon>
        <taxon>Galeoidea</taxon>
        <taxon>Carcharhiniformes</taxon>
        <taxon>Carcharhinidae</taxon>
        <taxon>Sphyrna</taxon>
    </lineage>
</organism>
<evidence type="ECO:0000256" key="2">
    <source>
        <dbReference type="ARBA" id="ARBA00022525"/>
    </source>
</evidence>
<comment type="subcellular location">
    <subcellularLocation>
        <location evidence="1">Secreted</location>
    </subcellularLocation>
</comment>
<keyword evidence="3 6" id="KW-0732">Signal</keyword>
<reference evidence="8" key="1">
    <citation type="journal article" date="2016" name="Dev. Comp. Immunol.">
        <title>The complement system of elasmobranches revealed by liver transcriptome analysis of a hammerhead shark, Sphyrna zygaena.</title>
        <authorList>
            <person name="Goshima M."/>
            <person name="Sekiguchi R."/>
            <person name="Matsushita M."/>
            <person name="Nonaka M."/>
        </authorList>
    </citation>
    <scope>NUCLEOTIDE SEQUENCE</scope>
    <source>
        <tissue evidence="8">Liver</tissue>
    </source>
</reference>